<dbReference type="AlphaFoldDB" id="A0AAD4LH11"/>
<evidence type="ECO:0000313" key="5">
    <source>
        <dbReference type="Proteomes" id="UP001201163"/>
    </source>
</evidence>
<feature type="domain" description="DUF6535" evidence="3">
    <location>
        <begin position="113"/>
        <end position="290"/>
    </location>
</feature>
<feature type="compositionally biased region" description="Polar residues" evidence="1">
    <location>
        <begin position="50"/>
        <end position="59"/>
    </location>
</feature>
<name>A0AAD4LH11_9AGAM</name>
<gene>
    <name evidence="4" type="ORF">EDB92DRAFT_690566</name>
</gene>
<feature type="compositionally biased region" description="Basic and acidic residues" evidence="1">
    <location>
        <begin position="31"/>
        <end position="43"/>
    </location>
</feature>
<feature type="transmembrane region" description="Helical" evidence="2">
    <location>
        <begin position="297"/>
        <end position="320"/>
    </location>
</feature>
<accession>A0AAD4LH11</accession>
<feature type="compositionally biased region" description="Pro residues" evidence="1">
    <location>
        <begin position="73"/>
        <end position="84"/>
    </location>
</feature>
<organism evidence="4 5">
    <name type="scientific">Lactarius akahatsu</name>
    <dbReference type="NCBI Taxonomy" id="416441"/>
    <lineage>
        <taxon>Eukaryota</taxon>
        <taxon>Fungi</taxon>
        <taxon>Dikarya</taxon>
        <taxon>Basidiomycota</taxon>
        <taxon>Agaricomycotina</taxon>
        <taxon>Agaricomycetes</taxon>
        <taxon>Russulales</taxon>
        <taxon>Russulaceae</taxon>
        <taxon>Lactarius</taxon>
    </lineage>
</organism>
<evidence type="ECO:0000256" key="1">
    <source>
        <dbReference type="SAM" id="MobiDB-lite"/>
    </source>
</evidence>
<proteinExistence type="predicted"/>
<feature type="transmembrane region" description="Helical" evidence="2">
    <location>
        <begin position="269"/>
        <end position="290"/>
    </location>
</feature>
<keyword evidence="2" id="KW-0472">Membrane</keyword>
<dbReference type="Proteomes" id="UP001201163">
    <property type="component" value="Unassembled WGS sequence"/>
</dbReference>
<dbReference type="InterPro" id="IPR045338">
    <property type="entry name" value="DUF6535"/>
</dbReference>
<comment type="caution">
    <text evidence="4">The sequence shown here is derived from an EMBL/GenBank/DDBJ whole genome shotgun (WGS) entry which is preliminary data.</text>
</comment>
<feature type="region of interest" description="Disordered" evidence="1">
    <location>
        <begin position="1"/>
        <end position="104"/>
    </location>
</feature>
<dbReference type="EMBL" id="JAKELL010000027">
    <property type="protein sequence ID" value="KAH8991296.1"/>
    <property type="molecule type" value="Genomic_DNA"/>
</dbReference>
<feature type="compositionally biased region" description="Low complexity" evidence="1">
    <location>
        <begin position="63"/>
        <end position="72"/>
    </location>
</feature>
<keyword evidence="2" id="KW-1133">Transmembrane helix</keyword>
<feature type="transmembrane region" description="Helical" evidence="2">
    <location>
        <begin position="209"/>
        <end position="231"/>
    </location>
</feature>
<reference evidence="4" key="1">
    <citation type="submission" date="2022-01" db="EMBL/GenBank/DDBJ databases">
        <title>Comparative genomics reveals a dynamic genome evolution in the ectomycorrhizal milk-cap (Lactarius) mushrooms.</title>
        <authorList>
            <consortium name="DOE Joint Genome Institute"/>
            <person name="Lebreton A."/>
            <person name="Tang N."/>
            <person name="Kuo A."/>
            <person name="LaButti K."/>
            <person name="Drula E."/>
            <person name="Barry K."/>
            <person name="Clum A."/>
            <person name="Lipzen A."/>
            <person name="Mousain D."/>
            <person name="Ng V."/>
            <person name="Wang R."/>
            <person name="Wang X."/>
            <person name="Dai Y."/>
            <person name="Henrissat B."/>
            <person name="Grigoriev I.V."/>
            <person name="Guerin-Laguette A."/>
            <person name="Yu F."/>
            <person name="Martin F.M."/>
        </authorList>
    </citation>
    <scope>NUCLEOTIDE SEQUENCE</scope>
    <source>
        <strain evidence="4">QP</strain>
    </source>
</reference>
<protein>
    <recommendedName>
        <fullName evidence="3">DUF6535 domain-containing protein</fullName>
    </recommendedName>
</protein>
<keyword evidence="2" id="KW-0812">Transmembrane</keyword>
<keyword evidence="5" id="KW-1185">Reference proteome</keyword>
<evidence type="ECO:0000259" key="3">
    <source>
        <dbReference type="Pfam" id="PF20153"/>
    </source>
</evidence>
<sequence>MTSNAPRSHSPDIELGTYTGHSVVASPPPELIKRDIVNNEAARDAGPSSRAPTYSTFDSSFVLGSGLQHGQLQPPPPPPSPQPPLATDVPADYSHSNVAEGNYGDSSDQLFSVYLSQADKFDKEQSESWKGDTEGILVFTGLFSATVAAFIIESYKQLQANSSDTTVLLLAQISQQLAALSNGTSISIPSTLPSQTFHPSASAVRVNTLWFLSLTLSLTCALLATLMQQWVRRYLQVSQRWYGPYKRARIRTFFAEGVERFGLPRAVEALPALLHASVFLFFAGLVDFLVNINHKVAISLISAVAMGASAYFLCTALPLMYPNSPYQTPLTTLLWVLQQGVFLSALDLTRRVVRFVYEHTGWVAWRLYGRLICLLDDHSRRLAQGFSRSREAIALGQPTEMDARALEWTLDALDEDHELEQLVVAIPGYYRSSTVRSPVVALEHLMHYDGLDSPLEARILDLLCPRGMAPDEPPTSALEKHRRVACLEALYCLPGVVSRHMRATVIDPTLFASDPLFASSEAWSVAASMANDSNRDIALAAHCVASVLVVAWRHGYTATPGPPGGSVGALARHLGVPEGVAQAWLQNGDNVMLANFIGLIENTLDDLCERDAGDLVPVGTHVLNATPRHQLLYVTLGLVNKFSAAAAAPELQAAFSTLWTRVEDLERATRETGYRARGLEMVLRRLYSMGYLFPLTGHLQ</sequence>
<evidence type="ECO:0000256" key="2">
    <source>
        <dbReference type="SAM" id="Phobius"/>
    </source>
</evidence>
<dbReference type="Pfam" id="PF20153">
    <property type="entry name" value="DUF6535"/>
    <property type="match status" value="1"/>
</dbReference>
<evidence type="ECO:0000313" key="4">
    <source>
        <dbReference type="EMBL" id="KAH8991296.1"/>
    </source>
</evidence>
<feature type="compositionally biased region" description="Polar residues" evidence="1">
    <location>
        <begin position="94"/>
        <end position="104"/>
    </location>
</feature>